<evidence type="ECO:0000259" key="6">
    <source>
        <dbReference type="PROSITE" id="PS50089"/>
    </source>
</evidence>
<keyword evidence="7" id="KW-1185">Reference proteome</keyword>
<dbReference type="PROSITE" id="PS00518">
    <property type="entry name" value="ZF_RING_1"/>
    <property type="match status" value="1"/>
</dbReference>
<sequence length="524" mass="54167">MHSQPRTHCFSLHYKDLKQTPMRCAEKTRTPTVYPRVDTSAMECQVCFEKFNAVERRPKVLPCGHTYCLQCLKELPRQRCPTDRKIFTELPVNLVDNFQILNVSESVQPTLWCCSCQKEATSKECLDWHSLCSMKKALTDKASPLLDSLQTALEEASLRVEAAAKVRELVLQHSSRVEQAHDKLLKAQATLQSALKTEQGDLAKAVTGVEQALAESAAVKARPSAKDGDIGTLRVDFTQSNEAWSAGLIFKDAMADQFFQGLDMLTEGQLTWQKSNPSLLSFTPPTAPGSSSKKSKTATNSHGSNFAAATASALGSAPVGLSSFGSSSSGLYGAPSSAAGSLFSGSLTSFGSSSTGQFGAPSSAVGSVLTTSLPSLGSNSTGLFGAPSPAACSLFSGSLTSFGSSSNGQFGAPSSAVGSVLTTALPSFGSNSTGVFGASSASGAALTTVPLIGSSSSGLFGAPSPAVGSLLTASIPSFGSSTTGQFGAPSSAVGSVLTSSAPSFVSSSPGQFDASLPQIFFTNR</sequence>
<keyword evidence="1" id="KW-0479">Metal-binding</keyword>
<dbReference type="PROSITE" id="PS50089">
    <property type="entry name" value="ZF_RING_2"/>
    <property type="match status" value="1"/>
</dbReference>
<protein>
    <submittedName>
        <fullName evidence="8">Cell wall protein AWA1-like isoform X1</fullName>
    </submittedName>
</protein>
<evidence type="ECO:0000256" key="2">
    <source>
        <dbReference type="ARBA" id="ARBA00022771"/>
    </source>
</evidence>
<dbReference type="PANTHER" id="PTHR25464:SF2">
    <property type="entry name" value="RING-TYPE DOMAIN-CONTAINING PROTEIN"/>
    <property type="match status" value="1"/>
</dbReference>
<name>A0A6P8YRI1_THRPL</name>
<evidence type="ECO:0000256" key="1">
    <source>
        <dbReference type="ARBA" id="ARBA00022723"/>
    </source>
</evidence>
<feature type="domain" description="RING-type" evidence="6">
    <location>
        <begin position="44"/>
        <end position="84"/>
    </location>
</feature>
<feature type="region of interest" description="Disordered" evidence="5">
    <location>
        <begin position="276"/>
        <end position="301"/>
    </location>
</feature>
<dbReference type="RefSeq" id="XP_034242628.1">
    <property type="nucleotide sequence ID" value="XM_034386737.1"/>
</dbReference>
<dbReference type="InParanoid" id="A0A6P8YRI1"/>
<dbReference type="InterPro" id="IPR013083">
    <property type="entry name" value="Znf_RING/FYVE/PHD"/>
</dbReference>
<reference evidence="8" key="1">
    <citation type="submission" date="2025-08" db="UniProtKB">
        <authorList>
            <consortium name="RefSeq"/>
        </authorList>
    </citation>
    <scope>IDENTIFICATION</scope>
    <source>
        <tissue evidence="8">Total insect</tissue>
    </source>
</reference>
<dbReference type="InterPro" id="IPR001841">
    <property type="entry name" value="Znf_RING"/>
</dbReference>
<gene>
    <name evidence="8" type="primary">LOC117646069</name>
</gene>
<dbReference type="InterPro" id="IPR017907">
    <property type="entry name" value="Znf_RING_CS"/>
</dbReference>
<evidence type="ECO:0000256" key="4">
    <source>
        <dbReference type="PROSITE-ProRule" id="PRU00175"/>
    </source>
</evidence>
<dbReference type="GeneID" id="117646069"/>
<dbReference type="GO" id="GO:0008270">
    <property type="term" value="F:zinc ion binding"/>
    <property type="evidence" value="ECO:0007669"/>
    <property type="project" value="UniProtKB-KW"/>
</dbReference>
<dbReference type="AlphaFoldDB" id="A0A6P8YRI1"/>
<accession>A0A6P8YRI1</accession>
<dbReference type="OrthoDB" id="264520at2759"/>
<dbReference type="Gene3D" id="3.30.40.10">
    <property type="entry name" value="Zinc/RING finger domain, C3HC4 (zinc finger)"/>
    <property type="match status" value="1"/>
</dbReference>
<keyword evidence="2 4" id="KW-0863">Zinc-finger</keyword>
<dbReference type="Pfam" id="PF14634">
    <property type="entry name" value="zf-RING_5"/>
    <property type="match status" value="1"/>
</dbReference>
<dbReference type="SMART" id="SM00184">
    <property type="entry name" value="RING"/>
    <property type="match status" value="1"/>
</dbReference>
<organism evidence="8">
    <name type="scientific">Thrips palmi</name>
    <name type="common">Melon thrips</name>
    <dbReference type="NCBI Taxonomy" id="161013"/>
    <lineage>
        <taxon>Eukaryota</taxon>
        <taxon>Metazoa</taxon>
        <taxon>Ecdysozoa</taxon>
        <taxon>Arthropoda</taxon>
        <taxon>Hexapoda</taxon>
        <taxon>Insecta</taxon>
        <taxon>Pterygota</taxon>
        <taxon>Neoptera</taxon>
        <taxon>Paraneoptera</taxon>
        <taxon>Thysanoptera</taxon>
        <taxon>Terebrantia</taxon>
        <taxon>Thripoidea</taxon>
        <taxon>Thripidae</taxon>
        <taxon>Thrips</taxon>
    </lineage>
</organism>
<proteinExistence type="predicted"/>
<dbReference type="KEGG" id="tpal:117646069"/>
<evidence type="ECO:0000256" key="3">
    <source>
        <dbReference type="ARBA" id="ARBA00022833"/>
    </source>
</evidence>
<evidence type="ECO:0000313" key="7">
    <source>
        <dbReference type="Proteomes" id="UP000515158"/>
    </source>
</evidence>
<keyword evidence="3" id="KW-0862">Zinc</keyword>
<dbReference type="SUPFAM" id="SSF57850">
    <property type="entry name" value="RING/U-box"/>
    <property type="match status" value="1"/>
</dbReference>
<evidence type="ECO:0000313" key="8">
    <source>
        <dbReference type="RefSeq" id="XP_034242628.1"/>
    </source>
</evidence>
<dbReference type="PANTHER" id="PTHR25464">
    <property type="entry name" value="TRIPARTITE MOTIF-CONTAINING PROTEIN 2-LIKE PROTEIN"/>
    <property type="match status" value="1"/>
</dbReference>
<evidence type="ECO:0000256" key="5">
    <source>
        <dbReference type="SAM" id="MobiDB-lite"/>
    </source>
</evidence>
<dbReference type="Proteomes" id="UP000515158">
    <property type="component" value="Unplaced"/>
</dbReference>